<organism evidence="1 2">
    <name type="scientific">Aromia moschata</name>
    <dbReference type="NCBI Taxonomy" id="1265417"/>
    <lineage>
        <taxon>Eukaryota</taxon>
        <taxon>Metazoa</taxon>
        <taxon>Ecdysozoa</taxon>
        <taxon>Arthropoda</taxon>
        <taxon>Hexapoda</taxon>
        <taxon>Insecta</taxon>
        <taxon>Pterygota</taxon>
        <taxon>Neoptera</taxon>
        <taxon>Endopterygota</taxon>
        <taxon>Coleoptera</taxon>
        <taxon>Polyphaga</taxon>
        <taxon>Cucujiformia</taxon>
        <taxon>Chrysomeloidea</taxon>
        <taxon>Cerambycidae</taxon>
        <taxon>Cerambycinae</taxon>
        <taxon>Callichromatini</taxon>
        <taxon>Aromia</taxon>
    </lineage>
</organism>
<name>A0AAV8Y8P3_9CUCU</name>
<evidence type="ECO:0000313" key="1">
    <source>
        <dbReference type="EMBL" id="KAJ8947771.1"/>
    </source>
</evidence>
<comment type="caution">
    <text evidence="1">The sequence shown here is derived from an EMBL/GenBank/DDBJ whole genome shotgun (WGS) entry which is preliminary data.</text>
</comment>
<accession>A0AAV8Y8P3</accession>
<dbReference type="Proteomes" id="UP001162162">
    <property type="component" value="Unassembled WGS sequence"/>
</dbReference>
<protein>
    <recommendedName>
        <fullName evidence="3">Transposase Tc1-like domain-containing protein</fullName>
    </recommendedName>
</protein>
<evidence type="ECO:0008006" key="3">
    <source>
        <dbReference type="Google" id="ProtNLM"/>
    </source>
</evidence>
<dbReference type="AlphaFoldDB" id="A0AAV8Y8P3"/>
<dbReference type="EMBL" id="JAPWTK010000152">
    <property type="protein sequence ID" value="KAJ8947771.1"/>
    <property type="molecule type" value="Genomic_DNA"/>
</dbReference>
<reference evidence="1" key="1">
    <citation type="journal article" date="2023" name="Insect Mol. Biol.">
        <title>Genome sequencing provides insights into the evolution of gene families encoding plant cell wall-degrading enzymes in longhorned beetles.</title>
        <authorList>
            <person name="Shin N.R."/>
            <person name="Okamura Y."/>
            <person name="Kirsch R."/>
            <person name="Pauchet Y."/>
        </authorList>
    </citation>
    <scope>NUCLEOTIDE SEQUENCE</scope>
    <source>
        <strain evidence="1">AMC_N1</strain>
    </source>
</reference>
<gene>
    <name evidence="1" type="ORF">NQ318_017043</name>
</gene>
<proteinExistence type="predicted"/>
<evidence type="ECO:0000313" key="2">
    <source>
        <dbReference type="Proteomes" id="UP001162162"/>
    </source>
</evidence>
<keyword evidence="2" id="KW-1185">Reference proteome</keyword>
<dbReference type="PANTHER" id="PTHR47326">
    <property type="entry name" value="TRANSPOSABLE ELEMENT TC3 TRANSPOSASE-LIKE PROTEIN"/>
    <property type="match status" value="1"/>
</dbReference>
<sequence>MNPFQYLKEPNNRLDPRMRISTRERAIAIRAQDEELILNTIEDEPHIITRNLSRQTGISQTSVRVIRRNLPHPYHIQKVQELLPEDLAKRVTFCQFILHQDIHFQKKILFTYEACFTRRCITNLHNYGDIKKNVINSGYERER</sequence>
<dbReference type="PANTHER" id="PTHR47326:SF1">
    <property type="entry name" value="HTH PSQ-TYPE DOMAIN-CONTAINING PROTEIN"/>
    <property type="match status" value="1"/>
</dbReference>